<dbReference type="RefSeq" id="WP_145845886.1">
    <property type="nucleotide sequence ID" value="NZ_CP042239.1"/>
</dbReference>
<dbReference type="EMBL" id="CP042239">
    <property type="protein sequence ID" value="QDX25716.1"/>
    <property type="molecule type" value="Genomic_DNA"/>
</dbReference>
<dbReference type="KEGG" id="ssua:FPZ54_06560"/>
<evidence type="ECO:0000313" key="3">
    <source>
        <dbReference type="Proteomes" id="UP000318055"/>
    </source>
</evidence>
<accession>A0A518RE57</accession>
<proteinExistence type="predicted"/>
<dbReference type="AlphaFoldDB" id="A0A518RE57"/>
<organism evidence="2 3">
    <name type="scientific">Sphingomonas suaedae</name>
    <dbReference type="NCBI Taxonomy" id="2599297"/>
    <lineage>
        <taxon>Bacteria</taxon>
        <taxon>Pseudomonadati</taxon>
        <taxon>Pseudomonadota</taxon>
        <taxon>Alphaproteobacteria</taxon>
        <taxon>Sphingomonadales</taxon>
        <taxon>Sphingomonadaceae</taxon>
        <taxon>Sphingomonas</taxon>
    </lineage>
</organism>
<protein>
    <submittedName>
        <fullName evidence="2">DUF3089 domain-containing protein</fullName>
    </submittedName>
</protein>
<keyword evidence="1" id="KW-0732">Signal</keyword>
<keyword evidence="3" id="KW-1185">Reference proteome</keyword>
<dbReference type="Pfam" id="PF11288">
    <property type="entry name" value="DUF3089"/>
    <property type="match status" value="1"/>
</dbReference>
<gene>
    <name evidence="2" type="ORF">FPZ54_06560</name>
</gene>
<feature type="chain" id="PRO_5021868609" evidence="1">
    <location>
        <begin position="20"/>
        <end position="374"/>
    </location>
</feature>
<sequence>MLTAAIALAAAQAAAPATADYRDTANWLCRPGRQDACTVNLDATVVAPDGTRTVEPFKAAANPKFDCFYVYPTVSTDDTGNSDLVIDDAERRVAMIQAARFREVCRVFAPMYRQVTLKALRDMMAGKPLSANPALGYADVKAAFDDYMKHDNKGRGVVLIGHSQGARMISELLQREFDGKPDRMKQIISIMPIGFNLDVTAGQRTGTLKSIPTCASGTETGCVVTYVSFRSTVPPPAKTRFARTTAPGMQVACTNPAALGGGSATLDAYLPTGSLLGTAPPVEWSKGGATVTTPFVKLPGMVTGACVERGGASYFEITLKPDPADARADDIPGDVMVGPQRLDDWGLHLIDMNLALGDLVDLAKTQAAAWEKKR</sequence>
<dbReference type="Proteomes" id="UP000318055">
    <property type="component" value="Chromosome"/>
</dbReference>
<feature type="signal peptide" evidence="1">
    <location>
        <begin position="1"/>
        <end position="19"/>
    </location>
</feature>
<name>A0A518RE57_9SPHN</name>
<dbReference type="SUPFAM" id="SSF53474">
    <property type="entry name" value="alpha/beta-Hydrolases"/>
    <property type="match status" value="1"/>
</dbReference>
<dbReference type="InterPro" id="IPR029058">
    <property type="entry name" value="AB_hydrolase_fold"/>
</dbReference>
<evidence type="ECO:0000256" key="1">
    <source>
        <dbReference type="SAM" id="SignalP"/>
    </source>
</evidence>
<evidence type="ECO:0000313" key="2">
    <source>
        <dbReference type="EMBL" id="QDX25716.1"/>
    </source>
</evidence>
<dbReference type="InterPro" id="IPR021440">
    <property type="entry name" value="DUF3089"/>
</dbReference>
<dbReference type="OrthoDB" id="9794645at2"/>
<reference evidence="2 3" key="1">
    <citation type="submission" date="2019-07" db="EMBL/GenBank/DDBJ databases">
        <title>Sphingomonas alkalisoli sp. nov., isolated from rhizosphere soil of Suaedae salsa.</title>
        <authorList>
            <person name="Zhang H."/>
            <person name="Xu L."/>
            <person name="Zhang J.-X."/>
            <person name="Sun J.-Q."/>
        </authorList>
    </citation>
    <scope>NUCLEOTIDE SEQUENCE [LARGE SCALE GENOMIC DNA]</scope>
    <source>
        <strain evidence="2 3">XS-10</strain>
    </source>
</reference>